<dbReference type="Proteomes" id="UP001174691">
    <property type="component" value="Unassembled WGS sequence"/>
</dbReference>
<dbReference type="SUPFAM" id="SSF51735">
    <property type="entry name" value="NAD(P)-binding Rossmann-fold domains"/>
    <property type="match status" value="1"/>
</dbReference>
<dbReference type="InterPro" id="IPR036291">
    <property type="entry name" value="NAD(P)-bd_dom_sf"/>
</dbReference>
<dbReference type="InterPro" id="IPR052184">
    <property type="entry name" value="SDR_enzymes"/>
</dbReference>
<gene>
    <name evidence="1" type="ORF">NKR19_g7925</name>
</gene>
<dbReference type="AlphaFoldDB" id="A0AA38VCN9"/>
<keyword evidence="2" id="KW-1185">Reference proteome</keyword>
<proteinExistence type="predicted"/>
<dbReference type="Pfam" id="PF00106">
    <property type="entry name" value="adh_short"/>
    <property type="match status" value="1"/>
</dbReference>
<dbReference type="EMBL" id="JANBVN010000148">
    <property type="protein sequence ID" value="KAJ9138261.1"/>
    <property type="molecule type" value="Genomic_DNA"/>
</dbReference>
<dbReference type="InterPro" id="IPR002347">
    <property type="entry name" value="SDR_fam"/>
</dbReference>
<dbReference type="GO" id="GO:0016616">
    <property type="term" value="F:oxidoreductase activity, acting on the CH-OH group of donors, NAD or NADP as acceptor"/>
    <property type="evidence" value="ECO:0007669"/>
    <property type="project" value="TreeGrafter"/>
</dbReference>
<dbReference type="PANTHER" id="PTHR45458">
    <property type="entry name" value="SHORT-CHAIN DEHYDROGENASE/REDUCTASE SDR"/>
    <property type="match status" value="1"/>
</dbReference>
<evidence type="ECO:0000313" key="1">
    <source>
        <dbReference type="EMBL" id="KAJ9138261.1"/>
    </source>
</evidence>
<dbReference type="PRINTS" id="PR00081">
    <property type="entry name" value="GDHRDH"/>
</dbReference>
<name>A0AA38VCN9_9PEZI</name>
<evidence type="ECO:0000313" key="2">
    <source>
        <dbReference type="Proteomes" id="UP001174691"/>
    </source>
</evidence>
<reference evidence="1" key="1">
    <citation type="submission" date="2022-07" db="EMBL/GenBank/DDBJ databases">
        <title>Fungi with potential for degradation of polypropylene.</title>
        <authorList>
            <person name="Gostincar C."/>
        </authorList>
    </citation>
    <scope>NUCLEOTIDE SEQUENCE</scope>
    <source>
        <strain evidence="1">EXF-13287</strain>
    </source>
</reference>
<dbReference type="PANTHER" id="PTHR45458:SF1">
    <property type="entry name" value="SHORT CHAIN DEHYDROGENASE"/>
    <property type="match status" value="1"/>
</dbReference>
<accession>A0AA38VCN9</accession>
<dbReference type="Gene3D" id="3.40.50.720">
    <property type="entry name" value="NAD(P)-binding Rossmann-like Domain"/>
    <property type="match status" value="1"/>
</dbReference>
<dbReference type="CDD" id="cd05325">
    <property type="entry name" value="carb_red_sniffer_like_SDR_c"/>
    <property type="match status" value="1"/>
</dbReference>
<sequence>MPVYCITGANRGLGLEFVRQLAANPQNTILATSRSASSSDINDLKAISSPNTHILQCDVSDVDSIKSFVDEAGKVLDGRKIDFLLNNAGVNYRSEQTSLHMDPEAVLQNVRINVIGPAKVVQFFHESGLLSEGVRILNMTSGLASMERSSAISPRKCAPYSISKAGLNMLAVHLSGDLKATLPGVVVIVMDPGWVKTRMGGEGAILEPKDSIGGMLKVLHGLKSEDNGKFFTHDGSEVPW</sequence>
<organism evidence="1 2">
    <name type="scientific">Coniochaeta hoffmannii</name>
    <dbReference type="NCBI Taxonomy" id="91930"/>
    <lineage>
        <taxon>Eukaryota</taxon>
        <taxon>Fungi</taxon>
        <taxon>Dikarya</taxon>
        <taxon>Ascomycota</taxon>
        <taxon>Pezizomycotina</taxon>
        <taxon>Sordariomycetes</taxon>
        <taxon>Sordariomycetidae</taxon>
        <taxon>Coniochaetales</taxon>
        <taxon>Coniochaetaceae</taxon>
        <taxon>Coniochaeta</taxon>
    </lineage>
</organism>
<protein>
    <submittedName>
        <fullName evidence="1">NAD(P)-binding protein</fullName>
    </submittedName>
</protein>
<comment type="caution">
    <text evidence="1">The sequence shown here is derived from an EMBL/GenBank/DDBJ whole genome shotgun (WGS) entry which is preliminary data.</text>
</comment>